<dbReference type="SFLD" id="SFLDG01144">
    <property type="entry name" value="C2.B.4:_PGP_Like"/>
    <property type="match status" value="1"/>
</dbReference>
<comment type="caution">
    <text evidence="1">The sequence shown here is derived from an EMBL/GenBank/DDBJ whole genome shotgun (WGS) entry which is preliminary data.</text>
</comment>
<gene>
    <name evidence="1" type="ORF">JQC93_06300</name>
</gene>
<dbReference type="InterPro" id="IPR023214">
    <property type="entry name" value="HAD_sf"/>
</dbReference>
<dbReference type="InterPro" id="IPR006379">
    <property type="entry name" value="HAD-SF_hydro_IIB"/>
</dbReference>
<dbReference type="InterPro" id="IPR036412">
    <property type="entry name" value="HAD-like_sf"/>
</dbReference>
<dbReference type="SFLD" id="SFLDG01140">
    <property type="entry name" value="C2.B:_Phosphomannomutase_and_P"/>
    <property type="match status" value="1"/>
</dbReference>
<accession>A0ABS2HIT8</accession>
<dbReference type="PANTHER" id="PTHR10000">
    <property type="entry name" value="PHOSPHOSERINE PHOSPHATASE"/>
    <property type="match status" value="1"/>
</dbReference>
<dbReference type="Pfam" id="PF08282">
    <property type="entry name" value="Hydrolase_3"/>
    <property type="match status" value="1"/>
</dbReference>
<dbReference type="CDD" id="cd07516">
    <property type="entry name" value="HAD_Pase"/>
    <property type="match status" value="1"/>
</dbReference>
<organism evidence="1 2">
    <name type="scientific">Vibrio ulleungensis</name>
    <dbReference type="NCBI Taxonomy" id="2807619"/>
    <lineage>
        <taxon>Bacteria</taxon>
        <taxon>Pseudomonadati</taxon>
        <taxon>Pseudomonadota</taxon>
        <taxon>Gammaproteobacteria</taxon>
        <taxon>Vibrionales</taxon>
        <taxon>Vibrionaceae</taxon>
        <taxon>Vibrio</taxon>
    </lineage>
</organism>
<name>A0ABS2HIT8_9VIBR</name>
<dbReference type="Gene3D" id="3.30.1240.10">
    <property type="match status" value="1"/>
</dbReference>
<dbReference type="PANTHER" id="PTHR10000:SF8">
    <property type="entry name" value="HAD SUPERFAMILY HYDROLASE-LIKE, TYPE 3"/>
    <property type="match status" value="1"/>
</dbReference>
<sequence length="268" mass="29046">MIKLIALDLDGTLLKKDKTISPRTQKALADAHAKGVEIVLASGRPNVGIAPIWEQLKIASKPNYMISFNGALSSNLTKDKTLLSKGITGKDAKMIKQEVDKLGLSMHAFSTVHGVITPRHNPQTAHEAKVNKVDVTEYNFDDLEDDHPIIKVLMVSEPERLTDGIAKLPNHLAEQFTLVQSAPIFFEFLNPEVNKGVALKAIAEDKGISMDEVLSFGDAGNDRAMLQMSGVGVAMDNADEDTKAIADRVTASHEDDGIALVVEELILS</sequence>
<reference evidence="1 2" key="1">
    <citation type="submission" date="2021-02" db="EMBL/GenBank/DDBJ databases">
        <authorList>
            <person name="Park J.-S."/>
        </authorList>
    </citation>
    <scope>NUCLEOTIDE SEQUENCE [LARGE SCALE GENOMIC DNA]</scope>
    <source>
        <strain evidence="1 2">188UL20-2</strain>
    </source>
</reference>
<dbReference type="SUPFAM" id="SSF56784">
    <property type="entry name" value="HAD-like"/>
    <property type="match status" value="1"/>
</dbReference>
<proteinExistence type="predicted"/>
<dbReference type="Proteomes" id="UP000809621">
    <property type="component" value="Unassembled WGS sequence"/>
</dbReference>
<dbReference type="EMBL" id="JAFEUM010000002">
    <property type="protein sequence ID" value="MBM7036017.1"/>
    <property type="molecule type" value="Genomic_DNA"/>
</dbReference>
<dbReference type="Gene3D" id="3.40.50.1000">
    <property type="entry name" value="HAD superfamily/HAD-like"/>
    <property type="match status" value="1"/>
</dbReference>
<dbReference type="InterPro" id="IPR000150">
    <property type="entry name" value="Cof"/>
</dbReference>
<dbReference type="NCBIfam" id="TIGR00099">
    <property type="entry name" value="Cof-subfamily"/>
    <property type="match status" value="1"/>
</dbReference>
<dbReference type="NCBIfam" id="TIGR01484">
    <property type="entry name" value="HAD-SF-IIB"/>
    <property type="match status" value="1"/>
</dbReference>
<keyword evidence="2" id="KW-1185">Reference proteome</keyword>
<dbReference type="SFLD" id="SFLDS00003">
    <property type="entry name" value="Haloacid_Dehalogenase"/>
    <property type="match status" value="1"/>
</dbReference>
<evidence type="ECO:0000313" key="1">
    <source>
        <dbReference type="EMBL" id="MBM7036017.1"/>
    </source>
</evidence>
<protein>
    <submittedName>
        <fullName evidence="1">HAD family phosphatase</fullName>
    </submittedName>
</protein>
<evidence type="ECO:0000313" key="2">
    <source>
        <dbReference type="Proteomes" id="UP000809621"/>
    </source>
</evidence>
<dbReference type="RefSeq" id="WP_205157627.1">
    <property type="nucleotide sequence ID" value="NZ_JAFEUM010000002.1"/>
</dbReference>